<evidence type="ECO:0000256" key="1">
    <source>
        <dbReference type="SAM" id="Phobius"/>
    </source>
</evidence>
<comment type="caution">
    <text evidence="3">The sequence shown here is derived from an EMBL/GenBank/DDBJ whole genome shotgun (WGS) entry which is preliminary data.</text>
</comment>
<reference evidence="3 4" key="1">
    <citation type="submission" date="2019-05" db="EMBL/GenBank/DDBJ databases">
        <title>Another draft genome of Portunus trituberculatus and its Hox gene families provides insights of decapod evolution.</title>
        <authorList>
            <person name="Jeong J.-H."/>
            <person name="Song I."/>
            <person name="Kim S."/>
            <person name="Choi T."/>
            <person name="Kim D."/>
            <person name="Ryu S."/>
            <person name="Kim W."/>
        </authorList>
    </citation>
    <scope>NUCLEOTIDE SEQUENCE [LARGE SCALE GENOMIC DNA]</scope>
    <source>
        <tissue evidence="3">Muscle</tissue>
    </source>
</reference>
<sequence>MRSALRLLCAVLLVLVVSADLATFIYGYHYDILEDDDPWLGAQLLCGGGLLLSVLLIPILAYFFSMSTRSLSQCWFAVHITWGDNWARHTVVLLYTLQVQPVLDILELNDIVADLKTADYWWWFVQGLLLVVLLRALVGCDAEDDLYEEQSNEMPNVASHSRPPLEIEGSQALVTPTVTYPVTPPALPATQDSTTIEEISSTIGDITP</sequence>
<keyword evidence="4" id="KW-1185">Reference proteome</keyword>
<dbReference type="Proteomes" id="UP000324222">
    <property type="component" value="Unassembled WGS sequence"/>
</dbReference>
<accession>A0A5B7IZD6</accession>
<keyword evidence="2" id="KW-0732">Signal</keyword>
<feature type="transmembrane region" description="Helical" evidence="1">
    <location>
        <begin position="40"/>
        <end position="64"/>
    </location>
</feature>
<keyword evidence="1" id="KW-0812">Transmembrane</keyword>
<dbReference type="AlphaFoldDB" id="A0A5B7IZD6"/>
<proteinExistence type="predicted"/>
<gene>
    <name evidence="3" type="ORF">E2C01_084853</name>
</gene>
<name>A0A5B7IZD6_PORTR</name>
<protein>
    <submittedName>
        <fullName evidence="3">Uncharacterized protein</fullName>
    </submittedName>
</protein>
<dbReference type="EMBL" id="VSRR010082529">
    <property type="protein sequence ID" value="MPC89890.1"/>
    <property type="molecule type" value="Genomic_DNA"/>
</dbReference>
<keyword evidence="1" id="KW-0472">Membrane</keyword>
<organism evidence="3 4">
    <name type="scientific">Portunus trituberculatus</name>
    <name type="common">Swimming crab</name>
    <name type="synonym">Neptunus trituberculatus</name>
    <dbReference type="NCBI Taxonomy" id="210409"/>
    <lineage>
        <taxon>Eukaryota</taxon>
        <taxon>Metazoa</taxon>
        <taxon>Ecdysozoa</taxon>
        <taxon>Arthropoda</taxon>
        <taxon>Crustacea</taxon>
        <taxon>Multicrustacea</taxon>
        <taxon>Malacostraca</taxon>
        <taxon>Eumalacostraca</taxon>
        <taxon>Eucarida</taxon>
        <taxon>Decapoda</taxon>
        <taxon>Pleocyemata</taxon>
        <taxon>Brachyura</taxon>
        <taxon>Eubrachyura</taxon>
        <taxon>Portunoidea</taxon>
        <taxon>Portunidae</taxon>
        <taxon>Portuninae</taxon>
        <taxon>Portunus</taxon>
    </lineage>
</organism>
<evidence type="ECO:0000313" key="4">
    <source>
        <dbReference type="Proteomes" id="UP000324222"/>
    </source>
</evidence>
<feature type="chain" id="PRO_5023042871" evidence="2">
    <location>
        <begin position="20"/>
        <end position="208"/>
    </location>
</feature>
<evidence type="ECO:0000313" key="3">
    <source>
        <dbReference type="EMBL" id="MPC89890.1"/>
    </source>
</evidence>
<evidence type="ECO:0000256" key="2">
    <source>
        <dbReference type="SAM" id="SignalP"/>
    </source>
</evidence>
<keyword evidence="1" id="KW-1133">Transmembrane helix</keyword>
<feature type="signal peptide" evidence="2">
    <location>
        <begin position="1"/>
        <end position="19"/>
    </location>
</feature>